<dbReference type="RefSeq" id="WP_344022287.1">
    <property type="nucleotide sequence ID" value="NZ_BAAAJK010000009.1"/>
</dbReference>
<evidence type="ECO:0000256" key="7">
    <source>
        <dbReference type="SAM" id="Phobius"/>
    </source>
</evidence>
<dbReference type="EMBL" id="BAAAJK010000009">
    <property type="protein sequence ID" value="GAA1389245.1"/>
    <property type="molecule type" value="Genomic_DNA"/>
</dbReference>
<keyword evidence="4 7" id="KW-0812">Transmembrane</keyword>
<feature type="domain" description="Major facilitator superfamily (MFS) profile" evidence="8">
    <location>
        <begin position="21"/>
        <end position="431"/>
    </location>
</feature>
<evidence type="ECO:0000256" key="1">
    <source>
        <dbReference type="ARBA" id="ARBA00004651"/>
    </source>
</evidence>
<comment type="caution">
    <text evidence="9">The sequence shown here is derived from an EMBL/GenBank/DDBJ whole genome shotgun (WGS) entry which is preliminary data.</text>
</comment>
<feature type="transmembrane region" description="Helical" evidence="7">
    <location>
        <begin position="410"/>
        <end position="430"/>
    </location>
</feature>
<dbReference type="Gene3D" id="1.20.1250.20">
    <property type="entry name" value="MFS general substrate transporter like domains"/>
    <property type="match status" value="2"/>
</dbReference>
<feature type="transmembrane region" description="Helical" evidence="7">
    <location>
        <begin position="255"/>
        <end position="277"/>
    </location>
</feature>
<evidence type="ECO:0000256" key="4">
    <source>
        <dbReference type="ARBA" id="ARBA00022692"/>
    </source>
</evidence>
<dbReference type="PANTHER" id="PTHR43045:SF1">
    <property type="entry name" value="SHIKIMATE TRANSPORTER"/>
    <property type="match status" value="1"/>
</dbReference>
<evidence type="ECO:0000256" key="5">
    <source>
        <dbReference type="ARBA" id="ARBA00022989"/>
    </source>
</evidence>
<evidence type="ECO:0000313" key="9">
    <source>
        <dbReference type="EMBL" id="GAA1389245.1"/>
    </source>
</evidence>
<dbReference type="Pfam" id="PF00083">
    <property type="entry name" value="Sugar_tr"/>
    <property type="match status" value="1"/>
</dbReference>
<keyword evidence="6 7" id="KW-0472">Membrane</keyword>
<keyword evidence="5 7" id="KW-1133">Transmembrane helix</keyword>
<dbReference type="InterPro" id="IPR005828">
    <property type="entry name" value="MFS_sugar_transport-like"/>
</dbReference>
<dbReference type="InterPro" id="IPR036259">
    <property type="entry name" value="MFS_trans_sf"/>
</dbReference>
<feature type="transmembrane region" description="Helical" evidence="7">
    <location>
        <begin position="341"/>
        <end position="360"/>
    </location>
</feature>
<feature type="transmembrane region" description="Helical" evidence="7">
    <location>
        <begin position="283"/>
        <end position="304"/>
    </location>
</feature>
<dbReference type="InterPro" id="IPR005829">
    <property type="entry name" value="Sugar_transporter_CS"/>
</dbReference>
<keyword evidence="2" id="KW-0813">Transport</keyword>
<feature type="transmembrane region" description="Helical" evidence="7">
    <location>
        <begin position="124"/>
        <end position="147"/>
    </location>
</feature>
<gene>
    <name evidence="9" type="ORF">GCM10009613_27880</name>
</gene>
<feature type="transmembrane region" description="Helical" evidence="7">
    <location>
        <begin position="95"/>
        <end position="118"/>
    </location>
</feature>
<feature type="transmembrane region" description="Helical" evidence="7">
    <location>
        <begin position="159"/>
        <end position="182"/>
    </location>
</feature>
<dbReference type="InterPro" id="IPR020846">
    <property type="entry name" value="MFS_dom"/>
</dbReference>
<dbReference type="Pfam" id="PF07690">
    <property type="entry name" value="MFS_1"/>
    <property type="match status" value="1"/>
</dbReference>
<keyword evidence="10" id="KW-1185">Reference proteome</keyword>
<evidence type="ECO:0000259" key="8">
    <source>
        <dbReference type="PROSITE" id="PS50850"/>
    </source>
</evidence>
<evidence type="ECO:0000313" key="10">
    <source>
        <dbReference type="Proteomes" id="UP001501414"/>
    </source>
</evidence>
<comment type="subcellular location">
    <subcellularLocation>
        <location evidence="1">Cell membrane</location>
        <topology evidence="1">Multi-pass membrane protein</topology>
    </subcellularLocation>
</comment>
<proteinExistence type="predicted"/>
<dbReference type="CDD" id="cd17369">
    <property type="entry name" value="MFS_ShiA_like"/>
    <property type="match status" value="1"/>
</dbReference>
<evidence type="ECO:0000256" key="2">
    <source>
        <dbReference type="ARBA" id="ARBA00022448"/>
    </source>
</evidence>
<dbReference type="PROSITE" id="PS50850">
    <property type="entry name" value="MFS"/>
    <property type="match status" value="1"/>
</dbReference>
<sequence length="446" mass="46856">MSTASGTAPTAPDSPAARRKVLIASLVGTTIEWYDFFLYATAAGLVFPILFFPSDDPTVGTLLAFGTFAVGFVARPVGAVIFGHIGDRVGRKQTLVATMLLMGVATALIGLLPPYAAIGVAAPLLLVLLRILQGVAVGGEWGGAVLLAIENAPPGKRGLYGSVPQIGLGLGLALGTGAFALLAEFLDDETFLAYGWRAAFLVSVLLVVVGLAVRLTILETPEFRKLQETGTTTKVPAVELFRTRVHRRGLGTGMLARWAEGAAFNTWGVFVITYAVTTVGVDRVLVLVAVTAGALLMAVVTPLAGLLADRFGRRRVFGTGAVLFGLSVIPSFLLVGTGVGWIVVVVVLFQLGVAYALMTGTQSALYAELFEADVRYTGLSLVYQVSGIYASGLTPAILTALLAAGAGSPWIAGGYLVLTAVISVVTVWVMPRYIGWRPEWTRSEPW</sequence>
<dbReference type="SUPFAM" id="SSF103473">
    <property type="entry name" value="MFS general substrate transporter"/>
    <property type="match status" value="1"/>
</dbReference>
<feature type="transmembrane region" description="Helical" evidence="7">
    <location>
        <begin position="316"/>
        <end position="335"/>
    </location>
</feature>
<feature type="transmembrane region" description="Helical" evidence="7">
    <location>
        <begin position="194"/>
        <end position="217"/>
    </location>
</feature>
<dbReference type="PROSITE" id="PS00216">
    <property type="entry name" value="SUGAR_TRANSPORT_1"/>
    <property type="match status" value="1"/>
</dbReference>
<evidence type="ECO:0000256" key="6">
    <source>
        <dbReference type="ARBA" id="ARBA00023136"/>
    </source>
</evidence>
<feature type="transmembrane region" description="Helical" evidence="7">
    <location>
        <begin position="381"/>
        <end position="404"/>
    </location>
</feature>
<feature type="transmembrane region" description="Helical" evidence="7">
    <location>
        <begin position="59"/>
        <end position="83"/>
    </location>
</feature>
<keyword evidence="3" id="KW-1003">Cell membrane</keyword>
<dbReference type="InterPro" id="IPR011701">
    <property type="entry name" value="MFS"/>
</dbReference>
<protein>
    <submittedName>
        <fullName evidence="9">MFS transporter</fullName>
    </submittedName>
</protein>
<organism evidence="9 10">
    <name type="scientific">Pseudonocardia kongjuensis</name>
    <dbReference type="NCBI Taxonomy" id="102227"/>
    <lineage>
        <taxon>Bacteria</taxon>
        <taxon>Bacillati</taxon>
        <taxon>Actinomycetota</taxon>
        <taxon>Actinomycetes</taxon>
        <taxon>Pseudonocardiales</taxon>
        <taxon>Pseudonocardiaceae</taxon>
        <taxon>Pseudonocardia</taxon>
    </lineage>
</organism>
<dbReference type="PANTHER" id="PTHR43045">
    <property type="entry name" value="SHIKIMATE TRANSPORTER"/>
    <property type="match status" value="1"/>
</dbReference>
<dbReference type="PROSITE" id="PS00217">
    <property type="entry name" value="SUGAR_TRANSPORT_2"/>
    <property type="match status" value="1"/>
</dbReference>
<evidence type="ECO:0000256" key="3">
    <source>
        <dbReference type="ARBA" id="ARBA00022475"/>
    </source>
</evidence>
<accession>A0ABN1XY46</accession>
<reference evidence="9 10" key="1">
    <citation type="journal article" date="2019" name="Int. J. Syst. Evol. Microbiol.">
        <title>The Global Catalogue of Microorganisms (GCM) 10K type strain sequencing project: providing services to taxonomists for standard genome sequencing and annotation.</title>
        <authorList>
            <consortium name="The Broad Institute Genomics Platform"/>
            <consortium name="The Broad Institute Genome Sequencing Center for Infectious Disease"/>
            <person name="Wu L."/>
            <person name="Ma J."/>
        </authorList>
    </citation>
    <scope>NUCLEOTIDE SEQUENCE [LARGE SCALE GENOMIC DNA]</scope>
    <source>
        <strain evidence="9 10">JCM 11896</strain>
    </source>
</reference>
<name>A0ABN1XY46_9PSEU</name>
<dbReference type="Proteomes" id="UP001501414">
    <property type="component" value="Unassembled WGS sequence"/>
</dbReference>